<name>A0A5S9QQK4_9GAMM</name>
<accession>A0A5S9QQK4</accession>
<proteinExistence type="predicted"/>
<dbReference type="InterPro" id="IPR029063">
    <property type="entry name" value="SAM-dependent_MTases_sf"/>
</dbReference>
<evidence type="ECO:0000313" key="2">
    <source>
        <dbReference type="EMBL" id="CAA0119742.1"/>
    </source>
</evidence>
<dbReference type="Pfam" id="PF13649">
    <property type="entry name" value="Methyltransf_25"/>
    <property type="match status" value="1"/>
</dbReference>
<protein>
    <recommendedName>
        <fullName evidence="1">Methyltransferase domain-containing protein</fullName>
    </recommendedName>
</protein>
<gene>
    <name evidence="2" type="ORF">DPBNPPHM_02502</name>
</gene>
<dbReference type="AlphaFoldDB" id="A0A5S9QQK4"/>
<dbReference type="EMBL" id="CACSII010000020">
    <property type="protein sequence ID" value="CAA0119742.1"/>
    <property type="molecule type" value="Genomic_DNA"/>
</dbReference>
<feature type="domain" description="Methyltransferase" evidence="1">
    <location>
        <begin position="42"/>
        <end position="138"/>
    </location>
</feature>
<dbReference type="OrthoDB" id="8592889at2"/>
<dbReference type="SUPFAM" id="SSF53335">
    <property type="entry name" value="S-adenosyl-L-methionine-dependent methyltransferases"/>
    <property type="match status" value="1"/>
</dbReference>
<sequence length="252" mass="28631">MEQIKENDWVKPTVDNRGLMFKKMIRNSQAFVDSTGKFDKPVLDLGCAYGVATIPTLEKGQAVIACDLEQRHLDQLVDAVPKTYHSLLMTVCASFPEGIELPDESISAALSSYVFHFLKGPELQIGLQNIYRWLQPGGKLYINVGTPFIKSFDTLDAFHQRKEQGERWPGELYEDDIPEHSQAKFSEESRCQFMHLFTIETMTRELEDAGFEVESSFYDELVMCDEYREFFSGGGKGVLCLVAKRPDPDIAH</sequence>
<dbReference type="Proteomes" id="UP000434580">
    <property type="component" value="Unassembled WGS sequence"/>
</dbReference>
<dbReference type="CDD" id="cd02440">
    <property type="entry name" value="AdoMet_MTases"/>
    <property type="match status" value="1"/>
</dbReference>
<dbReference type="Gene3D" id="3.40.50.150">
    <property type="entry name" value="Vaccinia Virus protein VP39"/>
    <property type="match status" value="1"/>
</dbReference>
<reference evidence="2 3" key="1">
    <citation type="submission" date="2019-11" db="EMBL/GenBank/DDBJ databases">
        <authorList>
            <person name="Holert J."/>
        </authorList>
    </citation>
    <scope>NUCLEOTIDE SEQUENCE [LARGE SCALE GENOMIC DNA]</scope>
    <source>
        <strain evidence="2">BC5_2</strain>
    </source>
</reference>
<dbReference type="InterPro" id="IPR041698">
    <property type="entry name" value="Methyltransf_25"/>
</dbReference>
<evidence type="ECO:0000259" key="1">
    <source>
        <dbReference type="Pfam" id="PF13649"/>
    </source>
</evidence>
<organism evidence="2 3">
    <name type="scientific">BD1-7 clade bacterium</name>
    <dbReference type="NCBI Taxonomy" id="2029982"/>
    <lineage>
        <taxon>Bacteria</taxon>
        <taxon>Pseudomonadati</taxon>
        <taxon>Pseudomonadota</taxon>
        <taxon>Gammaproteobacteria</taxon>
        <taxon>Cellvibrionales</taxon>
        <taxon>Spongiibacteraceae</taxon>
        <taxon>BD1-7 clade</taxon>
    </lineage>
</organism>
<evidence type="ECO:0000313" key="3">
    <source>
        <dbReference type="Proteomes" id="UP000434580"/>
    </source>
</evidence>